<dbReference type="OrthoDB" id="3828227at2"/>
<protein>
    <recommendedName>
        <fullName evidence="11">Micrococcal nuclease</fullName>
    </recommendedName>
</protein>
<dbReference type="Proteomes" id="UP000050502">
    <property type="component" value="Unassembled WGS sequence"/>
</dbReference>
<dbReference type="GO" id="GO:0004519">
    <property type="term" value="F:endonuclease activity"/>
    <property type="evidence" value="ECO:0007669"/>
    <property type="project" value="UniProtKB-KW"/>
</dbReference>
<keyword evidence="4" id="KW-0732">Signal</keyword>
<keyword evidence="2" id="KW-0255">Endonuclease</keyword>
<keyword evidence="1" id="KW-0540">Nuclease</keyword>
<dbReference type="Proteomes" id="UP000037784">
    <property type="component" value="Unassembled WGS sequence"/>
</dbReference>
<dbReference type="GO" id="GO:0016787">
    <property type="term" value="F:hydrolase activity"/>
    <property type="evidence" value="ECO:0007669"/>
    <property type="project" value="UniProtKB-KW"/>
</dbReference>
<dbReference type="SUPFAM" id="SSF74853">
    <property type="entry name" value="Lamin A/C globular tail domain"/>
    <property type="match status" value="1"/>
</dbReference>
<dbReference type="RefSeq" id="WP_054492213.1">
    <property type="nucleotide sequence ID" value="NZ_BBZA01000038.1"/>
</dbReference>
<evidence type="ECO:0000256" key="4">
    <source>
        <dbReference type="SAM" id="SignalP"/>
    </source>
</evidence>
<evidence type="ECO:0000313" key="7">
    <source>
        <dbReference type="EMBL" id="GAP62276.1"/>
    </source>
</evidence>
<evidence type="ECO:0000313" key="9">
    <source>
        <dbReference type="Proteomes" id="UP000037784"/>
    </source>
</evidence>
<feature type="signal peptide" evidence="4">
    <location>
        <begin position="1"/>
        <end position="19"/>
    </location>
</feature>
<dbReference type="PANTHER" id="PTHR12302">
    <property type="entry name" value="EBNA2 BINDING PROTEIN P100"/>
    <property type="match status" value="1"/>
</dbReference>
<accession>A0A0M8K881</accession>
<dbReference type="Gene3D" id="2.60.40.1260">
    <property type="entry name" value="Lamin Tail domain"/>
    <property type="match status" value="1"/>
</dbReference>
<dbReference type="InterPro" id="IPR036415">
    <property type="entry name" value="Lamin_tail_dom_sf"/>
</dbReference>
<reference evidence="8 10" key="2">
    <citation type="submission" date="2015-07" db="EMBL/GenBank/DDBJ databases">
        <title>Whole genome sequence of Ardenticatena maritima DSM 23922.</title>
        <authorList>
            <person name="Hemp J."/>
            <person name="Ward L.M."/>
            <person name="Pace L.A."/>
            <person name="Fischer W.W."/>
        </authorList>
    </citation>
    <scope>NUCLEOTIDE SEQUENCE [LARGE SCALE GENOMIC DNA]</scope>
    <source>
        <strain evidence="8 10">110S</strain>
    </source>
</reference>
<keyword evidence="3" id="KW-0378">Hydrolase</keyword>
<dbReference type="PROSITE" id="PS51257">
    <property type="entry name" value="PROKAR_LIPOPROTEIN"/>
    <property type="match status" value="1"/>
</dbReference>
<dbReference type="PROSITE" id="PS51841">
    <property type="entry name" value="LTD"/>
    <property type="match status" value="1"/>
</dbReference>
<dbReference type="PATRIC" id="fig|872965.6.peg.2494"/>
<dbReference type="Gene3D" id="2.40.50.90">
    <property type="match status" value="1"/>
</dbReference>
<dbReference type="SUPFAM" id="SSF50199">
    <property type="entry name" value="Staphylococcal nuclease"/>
    <property type="match status" value="1"/>
</dbReference>
<gene>
    <name evidence="7" type="ORF">ARMA_0699</name>
    <name evidence="8" type="ORF">SE16_14240</name>
</gene>
<dbReference type="AlphaFoldDB" id="A0A0M8K881"/>
<evidence type="ECO:0000313" key="10">
    <source>
        <dbReference type="Proteomes" id="UP000050502"/>
    </source>
</evidence>
<dbReference type="EMBL" id="LGKN01000009">
    <property type="protein sequence ID" value="KPL86445.1"/>
    <property type="molecule type" value="Genomic_DNA"/>
</dbReference>
<evidence type="ECO:0000256" key="2">
    <source>
        <dbReference type="ARBA" id="ARBA00022759"/>
    </source>
</evidence>
<feature type="chain" id="PRO_5010428700" description="Micrococcal nuclease" evidence="4">
    <location>
        <begin position="20"/>
        <end position="265"/>
    </location>
</feature>
<evidence type="ECO:0000256" key="1">
    <source>
        <dbReference type="ARBA" id="ARBA00022722"/>
    </source>
</evidence>
<evidence type="ECO:0000259" key="6">
    <source>
        <dbReference type="PROSITE" id="PS51841"/>
    </source>
</evidence>
<dbReference type="SMART" id="SM00318">
    <property type="entry name" value="SNc"/>
    <property type="match status" value="1"/>
</dbReference>
<evidence type="ECO:0008006" key="11">
    <source>
        <dbReference type="Google" id="ProtNLM"/>
    </source>
</evidence>
<dbReference type="InterPro" id="IPR035437">
    <property type="entry name" value="SNase_OB-fold_sf"/>
</dbReference>
<evidence type="ECO:0000259" key="5">
    <source>
        <dbReference type="PROSITE" id="PS50830"/>
    </source>
</evidence>
<feature type="domain" description="TNase-like" evidence="5">
    <location>
        <begin position="33"/>
        <end position="151"/>
    </location>
</feature>
<organism evidence="7 9">
    <name type="scientific">Ardenticatena maritima</name>
    <dbReference type="NCBI Taxonomy" id="872965"/>
    <lineage>
        <taxon>Bacteria</taxon>
        <taxon>Bacillati</taxon>
        <taxon>Chloroflexota</taxon>
        <taxon>Ardenticatenia</taxon>
        <taxon>Ardenticatenales</taxon>
        <taxon>Ardenticatenaceae</taxon>
        <taxon>Ardenticatena</taxon>
    </lineage>
</organism>
<dbReference type="EMBL" id="BBZA01000038">
    <property type="protein sequence ID" value="GAP62276.1"/>
    <property type="molecule type" value="Genomic_DNA"/>
</dbReference>
<keyword evidence="9" id="KW-1185">Reference proteome</keyword>
<reference evidence="9" key="3">
    <citation type="submission" date="2015-08" db="EMBL/GenBank/DDBJ databases">
        <title>Draft Genome Sequence of a Heterotrophic Facultative Anaerobic Bacterium Ardenticatena maritima Strain 110S.</title>
        <authorList>
            <person name="Kawaichi S."/>
            <person name="Yoshida T."/>
            <person name="Sako Y."/>
            <person name="Nakamura R."/>
        </authorList>
    </citation>
    <scope>NUCLEOTIDE SEQUENCE [LARGE SCALE GENOMIC DNA]</scope>
    <source>
        <strain evidence="9">110S</strain>
    </source>
</reference>
<sequence length="265" mass="29754">MLIRLVFVMLWGVLGVACAATPSTDTDTADWPRVSKVIDGDTVVLDTEETVRLIGINTPERGQPFYEEARDFVASLVLHEPVRLENDVDAFDQYGRRLAYLFLADGTFVNLEIVRQGFAQVYTVPPNVAYEAELRAAEQEAREYRRGLWQPSDEHITVRIVDLNADAPGNDNQNVNGEWVELENNGSQPINLQGFRLSDESNNEYILPAYTLAPGDHVRIYSGQGAMQNGALYWGSRDPIWNNSGDVAYLRTPQGELVDIFVYEP</sequence>
<dbReference type="PANTHER" id="PTHR12302:SF3">
    <property type="entry name" value="SERINE_THREONINE-PROTEIN KINASE 31"/>
    <property type="match status" value="1"/>
</dbReference>
<dbReference type="InterPro" id="IPR001322">
    <property type="entry name" value="Lamin_tail_dom"/>
</dbReference>
<feature type="domain" description="LTD" evidence="6">
    <location>
        <begin position="145"/>
        <end position="265"/>
    </location>
</feature>
<dbReference type="PROSITE" id="PS50830">
    <property type="entry name" value="TNASE_3"/>
    <property type="match status" value="1"/>
</dbReference>
<comment type="caution">
    <text evidence="7">The sequence shown here is derived from an EMBL/GenBank/DDBJ whole genome shotgun (WGS) entry which is preliminary data.</text>
</comment>
<dbReference type="Pfam" id="PF00565">
    <property type="entry name" value="SNase"/>
    <property type="match status" value="1"/>
</dbReference>
<evidence type="ECO:0000256" key="3">
    <source>
        <dbReference type="ARBA" id="ARBA00022801"/>
    </source>
</evidence>
<reference evidence="7 9" key="1">
    <citation type="journal article" date="2015" name="Genome Announc.">
        <title>Draft Genome Sequence of a Heterotrophic Facultative Anaerobic Thermophilic Bacterium, Ardenticatena maritima Strain 110ST.</title>
        <authorList>
            <person name="Kawaichi S."/>
            <person name="Yoshida T."/>
            <person name="Sako Y."/>
            <person name="Nakamura R."/>
        </authorList>
    </citation>
    <scope>NUCLEOTIDE SEQUENCE [LARGE SCALE GENOMIC DNA]</scope>
    <source>
        <strain evidence="7 9">110S</strain>
    </source>
</reference>
<name>A0A0M8K881_9CHLR</name>
<evidence type="ECO:0000313" key="8">
    <source>
        <dbReference type="EMBL" id="KPL86445.1"/>
    </source>
</evidence>
<proteinExistence type="predicted"/>
<dbReference type="STRING" id="872965.SE16_14240"/>
<dbReference type="InParanoid" id="A0A0M8K881"/>
<dbReference type="InterPro" id="IPR016071">
    <property type="entry name" value="Staphylococal_nuclease_OB-fold"/>
</dbReference>
<dbReference type="Pfam" id="PF00932">
    <property type="entry name" value="LTD"/>
    <property type="match status" value="1"/>
</dbReference>